<keyword evidence="3" id="KW-1185">Reference proteome</keyword>
<dbReference type="EMBL" id="JAGYVZ010000005">
    <property type="protein sequence ID" value="MBS7230932.1"/>
    <property type="molecule type" value="Genomic_DNA"/>
</dbReference>
<dbReference type="Proteomes" id="UP000722625">
    <property type="component" value="Unassembled WGS sequence"/>
</dbReference>
<evidence type="ECO:0000313" key="2">
    <source>
        <dbReference type="EMBL" id="MBS7230932.1"/>
    </source>
</evidence>
<dbReference type="RefSeq" id="WP_213297259.1">
    <property type="nucleotide sequence ID" value="NZ_JAGYVZ010000005.1"/>
</dbReference>
<keyword evidence="1" id="KW-0812">Transmembrane</keyword>
<evidence type="ECO:0000313" key="3">
    <source>
        <dbReference type="Proteomes" id="UP000722625"/>
    </source>
</evidence>
<organism evidence="2 3">
    <name type="scientific">Flavobacterium psychroterrae</name>
    <dbReference type="NCBI Taxonomy" id="2133767"/>
    <lineage>
        <taxon>Bacteria</taxon>
        <taxon>Pseudomonadati</taxon>
        <taxon>Bacteroidota</taxon>
        <taxon>Flavobacteriia</taxon>
        <taxon>Flavobacteriales</taxon>
        <taxon>Flavobacteriaceae</taxon>
        <taxon>Flavobacterium</taxon>
    </lineage>
</organism>
<proteinExistence type="predicted"/>
<sequence length="169" mass="18636">MAKSSKIKVQLQLLKLTTEQFFHAESITSKVDKTGLSISNSLEYGLDISKLATGCIYKFELIKDDGNVPVLVLEVGAHFKIDEKSFDKLFDKKENTFTLPFATVCLMLSVAVGAARGFLHAKTEGTNINVSIPIFDPETIITGDLIIPISSKSLEITKKKKSNKRNPTE</sequence>
<reference evidence="2 3" key="1">
    <citation type="journal article" date="2018" name="Int. J. Syst. Evol. Microbiol.">
        <title>Flavobacterium chryseum sp. nov. and Flavobacterium psychroterrae sp. nov., novel environmental bacteria isolated from Antarctica.</title>
        <authorList>
            <person name="Kralova S."/>
            <person name="Svec P."/>
            <person name="Busse H.J."/>
            <person name="Stankova E."/>
            <person name="Vaczi P."/>
            <person name="Sedlacek I."/>
        </authorList>
    </citation>
    <scope>NUCLEOTIDE SEQUENCE [LARGE SCALE GENOMIC DNA]</scope>
    <source>
        <strain evidence="2 3">CCM 8827</strain>
    </source>
</reference>
<name>A0ABS5P9G0_9FLAO</name>
<evidence type="ECO:0000256" key="1">
    <source>
        <dbReference type="SAM" id="Phobius"/>
    </source>
</evidence>
<gene>
    <name evidence="2" type="ORF">KHA90_07835</name>
</gene>
<accession>A0ABS5P9G0</accession>
<protein>
    <submittedName>
        <fullName evidence="2">Uncharacterized protein</fullName>
    </submittedName>
</protein>
<keyword evidence="1" id="KW-1133">Transmembrane helix</keyword>
<keyword evidence="1" id="KW-0472">Membrane</keyword>
<comment type="caution">
    <text evidence="2">The sequence shown here is derived from an EMBL/GenBank/DDBJ whole genome shotgun (WGS) entry which is preliminary data.</text>
</comment>
<feature type="transmembrane region" description="Helical" evidence="1">
    <location>
        <begin position="97"/>
        <end position="119"/>
    </location>
</feature>